<name>A0A9D1NQV7_9FIRM</name>
<gene>
    <name evidence="1" type="ORF">IAD28_02945</name>
</gene>
<comment type="caution">
    <text evidence="1">The sequence shown here is derived from an EMBL/GenBank/DDBJ whole genome shotgun (WGS) entry which is preliminary data.</text>
</comment>
<protein>
    <submittedName>
        <fullName evidence="1">ATPase</fullName>
    </submittedName>
</protein>
<dbReference type="EMBL" id="DVOL01000039">
    <property type="protein sequence ID" value="HIV10638.1"/>
    <property type="molecule type" value="Genomic_DNA"/>
</dbReference>
<evidence type="ECO:0000313" key="1">
    <source>
        <dbReference type="EMBL" id="HIV10638.1"/>
    </source>
</evidence>
<dbReference type="Proteomes" id="UP000823960">
    <property type="component" value="Unassembled WGS sequence"/>
</dbReference>
<accession>A0A9D1NQV7</accession>
<evidence type="ECO:0000313" key="2">
    <source>
        <dbReference type="Proteomes" id="UP000823960"/>
    </source>
</evidence>
<reference evidence="1" key="2">
    <citation type="journal article" date="2021" name="PeerJ">
        <title>Extensive microbial diversity within the chicken gut microbiome revealed by metagenomics and culture.</title>
        <authorList>
            <person name="Gilroy R."/>
            <person name="Ravi A."/>
            <person name="Getino M."/>
            <person name="Pursley I."/>
            <person name="Horton D.L."/>
            <person name="Alikhan N.F."/>
            <person name="Baker D."/>
            <person name="Gharbi K."/>
            <person name="Hall N."/>
            <person name="Watson M."/>
            <person name="Adriaenssens E.M."/>
            <person name="Foster-Nyarko E."/>
            <person name="Jarju S."/>
            <person name="Secka A."/>
            <person name="Antonio M."/>
            <person name="Oren A."/>
            <person name="Chaudhuri R.R."/>
            <person name="La Ragione R."/>
            <person name="Hildebrand F."/>
            <person name="Pallen M.J."/>
        </authorList>
    </citation>
    <scope>NUCLEOTIDE SEQUENCE</scope>
    <source>
        <strain evidence="1">1370</strain>
    </source>
</reference>
<reference evidence="1" key="1">
    <citation type="submission" date="2020-10" db="EMBL/GenBank/DDBJ databases">
        <authorList>
            <person name="Gilroy R."/>
        </authorList>
    </citation>
    <scope>NUCLEOTIDE SEQUENCE</scope>
    <source>
        <strain evidence="1">1370</strain>
    </source>
</reference>
<organism evidence="1 2">
    <name type="scientific">Candidatus Faeciplasma avium</name>
    <dbReference type="NCBI Taxonomy" id="2840798"/>
    <lineage>
        <taxon>Bacteria</taxon>
        <taxon>Bacillati</taxon>
        <taxon>Bacillota</taxon>
        <taxon>Clostridia</taxon>
        <taxon>Eubacteriales</taxon>
        <taxon>Oscillospiraceae</taxon>
        <taxon>Oscillospiraceae incertae sedis</taxon>
        <taxon>Candidatus Faeciplasma</taxon>
    </lineage>
</organism>
<sequence>MPNNPNIPNSNETIDDILERMDELLDKATGVPFTNKKGLVDIEQLREYIDSIRYNLPTEIKKAKQMVADRFDIIKGANASAEDIIKNAETRASKLVSEEEIVKQATAAAKEITSKARQMDLEIKKAMVEKLDGILSETEASINKSLSEIKAMRNAIRTVSQRASSGQSQSKE</sequence>
<proteinExistence type="predicted"/>
<dbReference type="AlphaFoldDB" id="A0A9D1NQV7"/>